<evidence type="ECO:0000256" key="1">
    <source>
        <dbReference type="SAM" id="MobiDB-lite"/>
    </source>
</evidence>
<protein>
    <submittedName>
        <fullName evidence="4">HSF_DOMAIN domain-containing protein</fullName>
    </submittedName>
</protein>
<dbReference type="STRING" id="6186.A0A183KFR6"/>
<reference evidence="4" key="1">
    <citation type="submission" date="2016-06" db="UniProtKB">
        <authorList>
            <consortium name="WormBaseParasite"/>
        </authorList>
    </citation>
    <scope>IDENTIFICATION</scope>
</reference>
<feature type="region of interest" description="Disordered" evidence="1">
    <location>
        <begin position="1"/>
        <end position="35"/>
    </location>
</feature>
<reference evidence="2 3" key="2">
    <citation type="submission" date="2018-11" db="EMBL/GenBank/DDBJ databases">
        <authorList>
            <consortium name="Pathogen Informatics"/>
        </authorList>
    </citation>
    <scope>NUCLEOTIDE SEQUENCE [LARGE SCALE GENOMIC DNA]</scope>
    <source>
        <strain evidence="2">Dakar</strain>
        <strain evidence="3">Dakar, Senegal</strain>
    </source>
</reference>
<keyword evidence="3" id="KW-1185">Reference proteome</keyword>
<dbReference type="Proteomes" id="UP000279833">
    <property type="component" value="Unassembled WGS sequence"/>
</dbReference>
<accession>A0A183KFR6</accession>
<dbReference type="AlphaFoldDB" id="A0A183KFR6"/>
<feature type="compositionally biased region" description="Acidic residues" evidence="1">
    <location>
        <begin position="19"/>
        <end position="33"/>
    </location>
</feature>
<dbReference type="EMBL" id="UZAK01036213">
    <property type="protein sequence ID" value="VDP54368.1"/>
    <property type="molecule type" value="Genomic_DNA"/>
</dbReference>
<evidence type="ECO:0000313" key="4">
    <source>
        <dbReference type="WBParaSite" id="SCUD_0001386501-mRNA-1"/>
    </source>
</evidence>
<organism evidence="4">
    <name type="scientific">Schistosoma curassoni</name>
    <dbReference type="NCBI Taxonomy" id="6186"/>
    <lineage>
        <taxon>Eukaryota</taxon>
        <taxon>Metazoa</taxon>
        <taxon>Spiralia</taxon>
        <taxon>Lophotrochozoa</taxon>
        <taxon>Platyhelminthes</taxon>
        <taxon>Trematoda</taxon>
        <taxon>Digenea</taxon>
        <taxon>Strigeidida</taxon>
        <taxon>Schistosomatoidea</taxon>
        <taxon>Schistosomatidae</taxon>
        <taxon>Schistosoma</taxon>
    </lineage>
</organism>
<proteinExistence type="predicted"/>
<sequence length="145" mass="16479">ESLSDRISEFGFRIHGSSEGEEDLEDEDDDPDDSGIRDEIIIPNDLSNINMMNLCQLSSNTSNIEGISPTLSRMNTNDNSMDTVSTKKLSLSTIDGTNLNRYWSSCAWLIWNDGFPTLLDRFSVFTKPVKELDIRFSSSQFRKQR</sequence>
<name>A0A183KFR6_9TREM</name>
<evidence type="ECO:0000313" key="2">
    <source>
        <dbReference type="EMBL" id="VDP54368.1"/>
    </source>
</evidence>
<dbReference type="WBParaSite" id="SCUD_0001386501-mRNA-1">
    <property type="protein sequence ID" value="SCUD_0001386501-mRNA-1"/>
    <property type="gene ID" value="SCUD_0001386501"/>
</dbReference>
<gene>
    <name evidence="2" type="ORF">SCUD_LOCUS13862</name>
</gene>
<evidence type="ECO:0000313" key="3">
    <source>
        <dbReference type="Proteomes" id="UP000279833"/>
    </source>
</evidence>